<protein>
    <submittedName>
        <fullName evidence="7">Solute carrier family 25 member 44</fullName>
    </submittedName>
</protein>
<dbReference type="InterPro" id="IPR018108">
    <property type="entry name" value="MCP_transmembrane"/>
</dbReference>
<dbReference type="AlphaFoldDB" id="A0A2H8TXL8"/>
<accession>A0A2H8TXL8</accession>
<dbReference type="PROSITE" id="PS50920">
    <property type="entry name" value="SOLCAR"/>
    <property type="match status" value="3"/>
</dbReference>
<feature type="repeat" description="Solcar" evidence="5">
    <location>
        <begin position="114"/>
        <end position="223"/>
    </location>
</feature>
<evidence type="ECO:0000256" key="1">
    <source>
        <dbReference type="ARBA" id="ARBA00004141"/>
    </source>
</evidence>
<dbReference type="GO" id="GO:0009083">
    <property type="term" value="P:branched-chain amino acid catabolic process"/>
    <property type="evidence" value="ECO:0007669"/>
    <property type="project" value="InterPro"/>
</dbReference>
<evidence type="ECO:0000256" key="6">
    <source>
        <dbReference type="RuleBase" id="RU000488"/>
    </source>
</evidence>
<sequence>MSEPSKLTSRLHVSTIEWDMMDKTKFLPLSMLSSFCVRCTLYPLTLIKTRLQIQKHGEMYKGLLDAASRIYHTEGMSGLYRGFWVSSAQVLSGAAYIGAYEQTRHMTAPYLQQWPEIRSMVAGGVASVFGQTIIVPFDVVSQHLMMLGLSTNSTDKNKIIYFRPLGIHLDISKSKFRTTLDIAQCVYQQDGFKGFYRGYVASVCTYAPNSALWWSFYTIFQDQLEKRCPVSTSLLFLQSISGVLAGFTTTLITNPMDTIRARLQVQRTNSIVGTFNALWKEEGMLMFSKGLSARLVQSICFSFTIILGYESIKRVSVLHEYKDHVRW</sequence>
<evidence type="ECO:0000256" key="2">
    <source>
        <dbReference type="ARBA" id="ARBA00006375"/>
    </source>
</evidence>
<evidence type="ECO:0000313" key="7">
    <source>
        <dbReference type="EMBL" id="MBW18650.1"/>
    </source>
</evidence>
<dbReference type="InterPro" id="IPR023395">
    <property type="entry name" value="MCP_dom_sf"/>
</dbReference>
<evidence type="ECO:0000256" key="5">
    <source>
        <dbReference type="PROSITE-ProRule" id="PRU00282"/>
    </source>
</evidence>
<keyword evidence="3 5" id="KW-0812">Transmembrane</keyword>
<dbReference type="InterPro" id="IPR042164">
    <property type="entry name" value="SLC25A44"/>
</dbReference>
<dbReference type="PANTHER" id="PTHR46314">
    <property type="entry name" value="SOLUTE CARRIER FAMILY 25 MEMBER 44"/>
    <property type="match status" value="1"/>
</dbReference>
<evidence type="ECO:0000256" key="3">
    <source>
        <dbReference type="ARBA" id="ARBA00022692"/>
    </source>
</evidence>
<evidence type="ECO:0000256" key="4">
    <source>
        <dbReference type="ARBA" id="ARBA00023136"/>
    </source>
</evidence>
<gene>
    <name evidence="7" type="primary">SLC25A44_2</name>
</gene>
<dbReference type="GO" id="GO:0015658">
    <property type="term" value="F:branched-chain amino acid transmembrane transporter activity"/>
    <property type="evidence" value="ECO:0007669"/>
    <property type="project" value="InterPro"/>
</dbReference>
<dbReference type="EMBL" id="GFXV01006845">
    <property type="protein sequence ID" value="MBW18650.1"/>
    <property type="molecule type" value="Transcribed_RNA"/>
</dbReference>
<feature type="repeat" description="Solcar" evidence="5">
    <location>
        <begin position="21"/>
        <end position="106"/>
    </location>
</feature>
<dbReference type="OrthoDB" id="250329at2759"/>
<proteinExistence type="inferred from homology"/>
<dbReference type="GO" id="GO:0005739">
    <property type="term" value="C:mitochondrion"/>
    <property type="evidence" value="ECO:0007669"/>
    <property type="project" value="InterPro"/>
</dbReference>
<name>A0A2H8TXL8_9HEMI</name>
<reference evidence="7" key="1">
    <citation type="submission" date="2017-10" db="EMBL/GenBank/DDBJ databases">
        <title>Transcriptome Assembly of Sugarcane Aphid Adults.</title>
        <authorList>
            <person name="Scully E.D."/>
            <person name="Palmer N.A."/>
            <person name="Geib S.M."/>
            <person name="Sarath G."/>
            <person name="Sattler S.E."/>
        </authorList>
    </citation>
    <scope>NUCLEOTIDE SEQUENCE</scope>
    <source>
        <tissue evidence="7">Whole body</tissue>
    </source>
</reference>
<dbReference type="Gene3D" id="1.50.40.10">
    <property type="entry name" value="Mitochondrial carrier domain"/>
    <property type="match status" value="2"/>
</dbReference>
<dbReference type="PANTHER" id="PTHR46314:SF2">
    <property type="entry name" value="SOLUTE CARRIER FAMILY 25 MEMBER 44"/>
    <property type="match status" value="1"/>
</dbReference>
<keyword evidence="6" id="KW-0813">Transport</keyword>
<organism evidence="7">
    <name type="scientific">Melanaphis sacchari</name>
    <dbReference type="NCBI Taxonomy" id="742174"/>
    <lineage>
        <taxon>Eukaryota</taxon>
        <taxon>Metazoa</taxon>
        <taxon>Ecdysozoa</taxon>
        <taxon>Arthropoda</taxon>
        <taxon>Hexapoda</taxon>
        <taxon>Insecta</taxon>
        <taxon>Pterygota</taxon>
        <taxon>Neoptera</taxon>
        <taxon>Paraneoptera</taxon>
        <taxon>Hemiptera</taxon>
        <taxon>Sternorrhyncha</taxon>
        <taxon>Aphidomorpha</taxon>
        <taxon>Aphidoidea</taxon>
        <taxon>Aphididae</taxon>
        <taxon>Aphidini</taxon>
        <taxon>Melanaphis</taxon>
    </lineage>
</organism>
<dbReference type="Pfam" id="PF00153">
    <property type="entry name" value="Mito_carr"/>
    <property type="match status" value="3"/>
</dbReference>
<comment type="similarity">
    <text evidence="2 6">Belongs to the mitochondrial carrier (TC 2.A.29) family.</text>
</comment>
<feature type="repeat" description="Solcar" evidence="5">
    <location>
        <begin position="233"/>
        <end position="315"/>
    </location>
</feature>
<dbReference type="GO" id="GO:0016020">
    <property type="term" value="C:membrane"/>
    <property type="evidence" value="ECO:0007669"/>
    <property type="project" value="UniProtKB-SubCell"/>
</dbReference>
<dbReference type="SUPFAM" id="SSF103506">
    <property type="entry name" value="Mitochondrial carrier"/>
    <property type="match status" value="1"/>
</dbReference>
<comment type="subcellular location">
    <subcellularLocation>
        <location evidence="1">Membrane</location>
        <topology evidence="1">Multi-pass membrane protein</topology>
    </subcellularLocation>
</comment>
<keyword evidence="4 5" id="KW-0472">Membrane</keyword>